<evidence type="ECO:0000256" key="5">
    <source>
        <dbReference type="ARBA" id="ARBA00022729"/>
    </source>
</evidence>
<evidence type="ECO:0000256" key="1">
    <source>
        <dbReference type="ARBA" id="ARBA00004613"/>
    </source>
</evidence>
<dbReference type="InterPro" id="IPR010264">
    <property type="entry name" value="Self-incomp_S1"/>
</dbReference>
<proteinExistence type="inferred from homology"/>
<evidence type="ECO:0000256" key="3">
    <source>
        <dbReference type="ARBA" id="ARBA00022471"/>
    </source>
</evidence>
<feature type="signal peptide" evidence="6">
    <location>
        <begin position="1"/>
        <end position="19"/>
    </location>
</feature>
<dbReference type="EMBL" id="PKPP01003264">
    <property type="protein sequence ID" value="PWA70315.1"/>
    <property type="molecule type" value="Genomic_DNA"/>
</dbReference>
<comment type="similarity">
    <text evidence="2">Belongs to the plant self-incompatibility (S1) protein family.</text>
</comment>
<dbReference type="Pfam" id="PF05938">
    <property type="entry name" value="Self-incomp_S1"/>
    <property type="match status" value="1"/>
</dbReference>
<keyword evidence="5 6" id="KW-0732">Signal</keyword>
<protein>
    <submittedName>
        <fullName evidence="7">Plant self-incompatibility S1</fullName>
    </submittedName>
</protein>
<evidence type="ECO:0000256" key="2">
    <source>
        <dbReference type="ARBA" id="ARBA00005581"/>
    </source>
</evidence>
<evidence type="ECO:0000313" key="7">
    <source>
        <dbReference type="EMBL" id="PWA70315.1"/>
    </source>
</evidence>
<keyword evidence="3" id="KW-0713">Self-incompatibility</keyword>
<evidence type="ECO:0000256" key="6">
    <source>
        <dbReference type="SAM" id="SignalP"/>
    </source>
</evidence>
<dbReference type="GO" id="GO:0060320">
    <property type="term" value="P:rejection of self pollen"/>
    <property type="evidence" value="ECO:0007669"/>
    <property type="project" value="UniProtKB-KW"/>
</dbReference>
<dbReference type="Proteomes" id="UP000245207">
    <property type="component" value="Unassembled WGS sequence"/>
</dbReference>
<organism evidence="7 8">
    <name type="scientific">Artemisia annua</name>
    <name type="common">Sweet wormwood</name>
    <dbReference type="NCBI Taxonomy" id="35608"/>
    <lineage>
        <taxon>Eukaryota</taxon>
        <taxon>Viridiplantae</taxon>
        <taxon>Streptophyta</taxon>
        <taxon>Embryophyta</taxon>
        <taxon>Tracheophyta</taxon>
        <taxon>Spermatophyta</taxon>
        <taxon>Magnoliopsida</taxon>
        <taxon>eudicotyledons</taxon>
        <taxon>Gunneridae</taxon>
        <taxon>Pentapetalae</taxon>
        <taxon>asterids</taxon>
        <taxon>campanulids</taxon>
        <taxon>Asterales</taxon>
        <taxon>Asteraceae</taxon>
        <taxon>Asteroideae</taxon>
        <taxon>Anthemideae</taxon>
        <taxon>Artemisiinae</taxon>
        <taxon>Artemisia</taxon>
    </lineage>
</organism>
<reference evidence="7 8" key="1">
    <citation type="journal article" date="2018" name="Mol. Plant">
        <title>The genome of Artemisia annua provides insight into the evolution of Asteraceae family and artemisinin biosynthesis.</title>
        <authorList>
            <person name="Shen Q."/>
            <person name="Zhang L."/>
            <person name="Liao Z."/>
            <person name="Wang S."/>
            <person name="Yan T."/>
            <person name="Shi P."/>
            <person name="Liu M."/>
            <person name="Fu X."/>
            <person name="Pan Q."/>
            <person name="Wang Y."/>
            <person name="Lv Z."/>
            <person name="Lu X."/>
            <person name="Zhang F."/>
            <person name="Jiang W."/>
            <person name="Ma Y."/>
            <person name="Chen M."/>
            <person name="Hao X."/>
            <person name="Li L."/>
            <person name="Tang Y."/>
            <person name="Lv G."/>
            <person name="Zhou Y."/>
            <person name="Sun X."/>
            <person name="Brodelius P.E."/>
            <person name="Rose J.K.C."/>
            <person name="Tang K."/>
        </authorList>
    </citation>
    <scope>NUCLEOTIDE SEQUENCE [LARGE SCALE GENOMIC DNA]</scope>
    <source>
        <strain evidence="8">cv. Huhao1</strain>
        <tissue evidence="7">Leaf</tissue>
    </source>
</reference>
<dbReference type="AlphaFoldDB" id="A0A2U1N9X7"/>
<evidence type="ECO:0000256" key="4">
    <source>
        <dbReference type="ARBA" id="ARBA00022525"/>
    </source>
</evidence>
<sequence length="145" mass="16633">MNMIIRCLFILTMLSFSIASSPNDICFFRVYIINGIEDNIPVHVSIKGKIDLGGHTVDIGNHTLASGQEFDWKFGVVIGTYYSGEFLWGPKHATISVFNTFVFNTCFDLNIFAVQRCYWMVKPEGFYINIYNDKFPVGWKLAHSW</sequence>
<dbReference type="GO" id="GO:0005576">
    <property type="term" value="C:extracellular region"/>
    <property type="evidence" value="ECO:0007669"/>
    <property type="project" value="UniProtKB-SubCell"/>
</dbReference>
<comment type="subcellular location">
    <subcellularLocation>
        <location evidence="1">Secreted</location>
    </subcellularLocation>
</comment>
<feature type="chain" id="PRO_5036491976" evidence="6">
    <location>
        <begin position="20"/>
        <end position="145"/>
    </location>
</feature>
<gene>
    <name evidence="7" type="ORF">CTI12_AA098870</name>
</gene>
<keyword evidence="4" id="KW-0964">Secreted</keyword>
<evidence type="ECO:0000313" key="8">
    <source>
        <dbReference type="Proteomes" id="UP000245207"/>
    </source>
</evidence>
<comment type="caution">
    <text evidence="7">The sequence shown here is derived from an EMBL/GenBank/DDBJ whole genome shotgun (WGS) entry which is preliminary data.</text>
</comment>
<dbReference type="OrthoDB" id="876876at2759"/>
<name>A0A2U1N9X7_ARTAN</name>
<keyword evidence="8" id="KW-1185">Reference proteome</keyword>
<accession>A0A2U1N9X7</accession>